<organism evidence="10 11">
    <name type="scientific">Undibacterium arcticum</name>
    <dbReference type="NCBI Taxonomy" id="1762892"/>
    <lineage>
        <taxon>Bacteria</taxon>
        <taxon>Pseudomonadati</taxon>
        <taxon>Pseudomonadota</taxon>
        <taxon>Betaproteobacteria</taxon>
        <taxon>Burkholderiales</taxon>
        <taxon>Oxalobacteraceae</taxon>
        <taxon>Undibacterium</taxon>
    </lineage>
</organism>
<keyword evidence="8" id="KW-0732">Signal</keyword>
<dbReference type="PANTHER" id="PTHR42996">
    <property type="entry name" value="PHOSPHATE-BINDING PROTEIN PSTS"/>
    <property type="match status" value="1"/>
</dbReference>
<dbReference type="CDD" id="cd13565">
    <property type="entry name" value="PBP2_PstS"/>
    <property type="match status" value="1"/>
</dbReference>
<evidence type="ECO:0000256" key="8">
    <source>
        <dbReference type="SAM" id="SignalP"/>
    </source>
</evidence>
<evidence type="ECO:0000256" key="4">
    <source>
        <dbReference type="ARBA" id="ARBA00021889"/>
    </source>
</evidence>
<keyword evidence="5 7" id="KW-0813">Transport</keyword>
<dbReference type="EMBL" id="JBHRTP010000040">
    <property type="protein sequence ID" value="MFC3108935.1"/>
    <property type="molecule type" value="Genomic_DNA"/>
</dbReference>
<evidence type="ECO:0000259" key="9">
    <source>
        <dbReference type="Pfam" id="PF12849"/>
    </source>
</evidence>
<dbReference type="Gene3D" id="3.40.190.10">
    <property type="entry name" value="Periplasmic binding protein-like II"/>
    <property type="match status" value="2"/>
</dbReference>
<feature type="chain" id="PRO_5047224197" description="Phosphate-binding protein PstS" evidence="8">
    <location>
        <begin position="23"/>
        <end position="348"/>
    </location>
</feature>
<dbReference type="NCBIfam" id="NF008171">
    <property type="entry name" value="PRK10918.1"/>
    <property type="match status" value="1"/>
</dbReference>
<gene>
    <name evidence="10" type="primary">pstS</name>
    <name evidence="10" type="ORF">ACFOFO_13365</name>
</gene>
<dbReference type="InterPro" id="IPR024370">
    <property type="entry name" value="PBP_domain"/>
</dbReference>
<dbReference type="PIRSF" id="PIRSF002756">
    <property type="entry name" value="PstS"/>
    <property type="match status" value="1"/>
</dbReference>
<dbReference type="NCBIfam" id="TIGR00975">
    <property type="entry name" value="3a0107s03"/>
    <property type="match status" value="1"/>
</dbReference>
<comment type="similarity">
    <text evidence="2 7">Belongs to the PstS family.</text>
</comment>
<dbReference type="PANTHER" id="PTHR42996:SF1">
    <property type="entry name" value="PHOSPHATE-BINDING PROTEIN PSTS"/>
    <property type="match status" value="1"/>
</dbReference>
<dbReference type="InterPro" id="IPR005673">
    <property type="entry name" value="ABC_phos-bd_PstS"/>
</dbReference>
<comment type="function">
    <text evidence="1 7">Part of the ABC transporter complex PstSACB involved in phosphate import.</text>
</comment>
<proteinExistence type="inferred from homology"/>
<evidence type="ECO:0000313" key="11">
    <source>
        <dbReference type="Proteomes" id="UP001595530"/>
    </source>
</evidence>
<name>A0ABV7F1X9_9BURK</name>
<evidence type="ECO:0000256" key="5">
    <source>
        <dbReference type="ARBA" id="ARBA00022448"/>
    </source>
</evidence>
<comment type="caution">
    <text evidence="10">The sequence shown here is derived from an EMBL/GenBank/DDBJ whole genome shotgun (WGS) entry which is preliminary data.</text>
</comment>
<feature type="domain" description="PBP" evidence="9">
    <location>
        <begin position="22"/>
        <end position="301"/>
    </location>
</feature>
<evidence type="ECO:0000256" key="2">
    <source>
        <dbReference type="ARBA" id="ARBA00008725"/>
    </source>
</evidence>
<evidence type="ECO:0000313" key="10">
    <source>
        <dbReference type="EMBL" id="MFC3108935.1"/>
    </source>
</evidence>
<evidence type="ECO:0000256" key="3">
    <source>
        <dbReference type="ARBA" id="ARBA00011529"/>
    </source>
</evidence>
<feature type="signal peptide" evidence="8">
    <location>
        <begin position="1"/>
        <end position="22"/>
    </location>
</feature>
<evidence type="ECO:0000256" key="6">
    <source>
        <dbReference type="ARBA" id="ARBA00022592"/>
    </source>
</evidence>
<keyword evidence="6 7" id="KW-0592">Phosphate transport</keyword>
<protein>
    <recommendedName>
        <fullName evidence="4 7">Phosphate-binding protein PstS</fullName>
    </recommendedName>
</protein>
<keyword evidence="11" id="KW-1185">Reference proteome</keyword>
<comment type="subunit">
    <text evidence="3 7">The complex is composed of two ATP-binding proteins (PstB), two transmembrane proteins (PstC and PstA) and a solute-binding protein (PstS).</text>
</comment>
<dbReference type="InterPro" id="IPR050962">
    <property type="entry name" value="Phosphate-bind_PstS"/>
</dbReference>
<reference evidence="11" key="1">
    <citation type="journal article" date="2019" name="Int. J. Syst. Evol. Microbiol.">
        <title>The Global Catalogue of Microorganisms (GCM) 10K type strain sequencing project: providing services to taxonomists for standard genome sequencing and annotation.</title>
        <authorList>
            <consortium name="The Broad Institute Genomics Platform"/>
            <consortium name="The Broad Institute Genome Sequencing Center for Infectious Disease"/>
            <person name="Wu L."/>
            <person name="Ma J."/>
        </authorList>
    </citation>
    <scope>NUCLEOTIDE SEQUENCE [LARGE SCALE GENOMIC DNA]</scope>
    <source>
        <strain evidence="11">KCTC 42986</strain>
    </source>
</reference>
<evidence type="ECO:0000256" key="1">
    <source>
        <dbReference type="ARBA" id="ARBA00002841"/>
    </source>
</evidence>
<dbReference type="SUPFAM" id="SSF53850">
    <property type="entry name" value="Periplasmic binding protein-like II"/>
    <property type="match status" value="1"/>
</dbReference>
<dbReference type="RefSeq" id="WP_390323558.1">
    <property type="nucleotide sequence ID" value="NZ_JBHRTP010000040.1"/>
</dbReference>
<dbReference type="Proteomes" id="UP001595530">
    <property type="component" value="Unassembled WGS sequence"/>
</dbReference>
<evidence type="ECO:0000256" key="7">
    <source>
        <dbReference type="PIRNR" id="PIRNR002756"/>
    </source>
</evidence>
<dbReference type="Pfam" id="PF12849">
    <property type="entry name" value="PBP_like_2"/>
    <property type="match status" value="1"/>
</dbReference>
<accession>A0ABV7F1X9</accession>
<sequence length="348" mass="37645">MLNTRIILSTLFILAMSVGVGAAEITGAGSSAAKPIYTKWAEVYSQSSGVRLNYQPIGSSGGIKQIKAQAVDFGASDVAMSAEELKKEKLINFPSAISGVVPVINVPGIKAGELMLSGEILADIFAGKISYWNDPAIAALNRGLALPKTAIVTVVRQDGSGTTYNFTDYLSKISPSWKEKFGKNFTIQWHEHALPAKGSSGIVTAVKQTSGAIGYVDYNYAVQERLNYVQVKNRDGKFVAPTAASFSAALNNSDWLKKAAFEEMLTDKAGANSWPITMGTFIIIPRTAQHPESTIAAMKFFCWGFMQGDHLVAGMDFVRLPDKVQARIFKEMTEVTDAKGKPLQWSPM</sequence>